<name>A0ACB8D6K9_DERSI</name>
<gene>
    <name evidence="1" type="ORF">HPB49_016747</name>
</gene>
<dbReference type="EMBL" id="CM023472">
    <property type="protein sequence ID" value="KAH7960077.1"/>
    <property type="molecule type" value="Genomic_DNA"/>
</dbReference>
<organism evidence="1 2">
    <name type="scientific">Dermacentor silvarum</name>
    <name type="common">Tick</name>
    <dbReference type="NCBI Taxonomy" id="543639"/>
    <lineage>
        <taxon>Eukaryota</taxon>
        <taxon>Metazoa</taxon>
        <taxon>Ecdysozoa</taxon>
        <taxon>Arthropoda</taxon>
        <taxon>Chelicerata</taxon>
        <taxon>Arachnida</taxon>
        <taxon>Acari</taxon>
        <taxon>Parasitiformes</taxon>
        <taxon>Ixodida</taxon>
        <taxon>Ixodoidea</taxon>
        <taxon>Ixodidae</taxon>
        <taxon>Rhipicephalinae</taxon>
        <taxon>Dermacentor</taxon>
    </lineage>
</organism>
<keyword evidence="2" id="KW-1185">Reference proteome</keyword>
<sequence>MELRGKQHPFNVYAADPDDIYKWVVRELPAHTESADLQQHQRVRTQRVTIESARMLGSSNTALITFSGGTRPKSVYYMGVEMRCTEYRPTVHMCLECMQEGHSSDAGAADSKIHPHKDTNVM</sequence>
<comment type="caution">
    <text evidence="1">The sequence shown here is derived from an EMBL/GenBank/DDBJ whole genome shotgun (WGS) entry which is preliminary data.</text>
</comment>
<dbReference type="Proteomes" id="UP000821865">
    <property type="component" value="Chromosome 3"/>
</dbReference>
<reference evidence="1" key="1">
    <citation type="submission" date="2020-05" db="EMBL/GenBank/DDBJ databases">
        <title>Large-scale comparative analyses of tick genomes elucidate their genetic diversity and vector capacities.</title>
        <authorList>
            <person name="Jia N."/>
            <person name="Wang J."/>
            <person name="Shi W."/>
            <person name="Du L."/>
            <person name="Sun Y."/>
            <person name="Zhan W."/>
            <person name="Jiang J."/>
            <person name="Wang Q."/>
            <person name="Zhang B."/>
            <person name="Ji P."/>
            <person name="Sakyi L.B."/>
            <person name="Cui X."/>
            <person name="Yuan T."/>
            <person name="Jiang B."/>
            <person name="Yang W."/>
            <person name="Lam T.T.-Y."/>
            <person name="Chang Q."/>
            <person name="Ding S."/>
            <person name="Wang X."/>
            <person name="Zhu J."/>
            <person name="Ruan X."/>
            <person name="Zhao L."/>
            <person name="Wei J."/>
            <person name="Que T."/>
            <person name="Du C."/>
            <person name="Cheng J."/>
            <person name="Dai P."/>
            <person name="Han X."/>
            <person name="Huang E."/>
            <person name="Gao Y."/>
            <person name="Liu J."/>
            <person name="Shao H."/>
            <person name="Ye R."/>
            <person name="Li L."/>
            <person name="Wei W."/>
            <person name="Wang X."/>
            <person name="Wang C."/>
            <person name="Yang T."/>
            <person name="Huo Q."/>
            <person name="Li W."/>
            <person name="Guo W."/>
            <person name="Chen H."/>
            <person name="Zhou L."/>
            <person name="Ni X."/>
            <person name="Tian J."/>
            <person name="Zhou Y."/>
            <person name="Sheng Y."/>
            <person name="Liu T."/>
            <person name="Pan Y."/>
            <person name="Xia L."/>
            <person name="Li J."/>
            <person name="Zhao F."/>
            <person name="Cao W."/>
        </authorList>
    </citation>
    <scope>NUCLEOTIDE SEQUENCE</scope>
    <source>
        <strain evidence="1">Dsil-2018</strain>
    </source>
</reference>
<protein>
    <submittedName>
        <fullName evidence="1">Uncharacterized protein</fullName>
    </submittedName>
</protein>
<accession>A0ACB8D6K9</accession>
<evidence type="ECO:0000313" key="2">
    <source>
        <dbReference type="Proteomes" id="UP000821865"/>
    </source>
</evidence>
<evidence type="ECO:0000313" key="1">
    <source>
        <dbReference type="EMBL" id="KAH7960077.1"/>
    </source>
</evidence>
<proteinExistence type="predicted"/>